<organism evidence="3 4">
    <name type="scientific">Phormidesmis priestleyi</name>
    <dbReference type="NCBI Taxonomy" id="268141"/>
    <lineage>
        <taxon>Bacteria</taxon>
        <taxon>Bacillati</taxon>
        <taxon>Cyanobacteriota</taxon>
        <taxon>Cyanophyceae</taxon>
        <taxon>Leptolyngbyales</taxon>
        <taxon>Leptolyngbyaceae</taxon>
        <taxon>Phormidesmis</taxon>
    </lineage>
</organism>
<sequence>MQQYFRQLAKVWIQKIHPRVASFVAFFGAVWLGICVLTIYGLAELSDGVLEQEAFSFDESILLSIHQLANPWLDQLMLSITRLGDPTIVVSLTVVVFGFLWWQRYYLEAKIFALNAFGGALLSYILKLTFAKSRPQLWDQLIVENTFSFPSGHGLGSMVLYGFLSYLFATLYPRYAKTFYGIAVLLITVIGFSRLYLGVHWPTDILAGYGIGFLWITVCINLLRLQKRAKFVERQQS</sequence>
<keyword evidence="1" id="KW-0812">Transmembrane</keyword>
<dbReference type="EMBL" id="QBMP01000038">
    <property type="protein sequence ID" value="PZO58289.1"/>
    <property type="molecule type" value="Genomic_DNA"/>
</dbReference>
<dbReference type="Proteomes" id="UP000249794">
    <property type="component" value="Unassembled WGS sequence"/>
</dbReference>
<dbReference type="InterPro" id="IPR000326">
    <property type="entry name" value="PAP2/HPO"/>
</dbReference>
<feature type="transmembrane region" description="Helical" evidence="1">
    <location>
        <begin position="111"/>
        <end position="131"/>
    </location>
</feature>
<dbReference type="SMART" id="SM00014">
    <property type="entry name" value="acidPPc"/>
    <property type="match status" value="1"/>
</dbReference>
<evidence type="ECO:0000313" key="4">
    <source>
        <dbReference type="Proteomes" id="UP000249794"/>
    </source>
</evidence>
<reference evidence="4" key="1">
    <citation type="submission" date="2018-04" db="EMBL/GenBank/DDBJ databases">
        <authorList>
            <person name="Cornet L."/>
        </authorList>
    </citation>
    <scope>NUCLEOTIDE SEQUENCE [LARGE SCALE GENOMIC DNA]</scope>
</reference>
<dbReference type="InterPro" id="IPR036938">
    <property type="entry name" value="PAP2/HPO_sf"/>
</dbReference>
<evidence type="ECO:0000256" key="1">
    <source>
        <dbReference type="SAM" id="Phobius"/>
    </source>
</evidence>
<name>A0A2W4XV11_9CYAN</name>
<feature type="transmembrane region" description="Helical" evidence="1">
    <location>
        <begin position="151"/>
        <end position="172"/>
    </location>
</feature>
<reference evidence="3 4" key="2">
    <citation type="submission" date="2018-06" db="EMBL/GenBank/DDBJ databases">
        <title>Metagenomic assembly of (sub)arctic Cyanobacteria and their associated microbiome from non-axenic cultures.</title>
        <authorList>
            <person name="Baurain D."/>
        </authorList>
    </citation>
    <scope>NUCLEOTIDE SEQUENCE [LARGE SCALE GENOMIC DNA]</scope>
    <source>
        <strain evidence="3">ULC027bin1</strain>
    </source>
</reference>
<feature type="transmembrane region" description="Helical" evidence="1">
    <location>
        <begin position="20"/>
        <end position="43"/>
    </location>
</feature>
<dbReference type="AlphaFoldDB" id="A0A2W4XV11"/>
<evidence type="ECO:0000259" key="2">
    <source>
        <dbReference type="SMART" id="SM00014"/>
    </source>
</evidence>
<accession>A0A2W4XV11</accession>
<dbReference type="Gene3D" id="1.20.144.10">
    <property type="entry name" value="Phosphatidic acid phosphatase type 2/haloperoxidase"/>
    <property type="match status" value="2"/>
</dbReference>
<dbReference type="Pfam" id="PF01569">
    <property type="entry name" value="PAP2"/>
    <property type="match status" value="1"/>
</dbReference>
<dbReference type="PANTHER" id="PTHR14969">
    <property type="entry name" value="SPHINGOSINE-1-PHOSPHATE PHOSPHOHYDROLASE"/>
    <property type="match status" value="1"/>
</dbReference>
<protein>
    <submittedName>
        <fullName evidence="3">Phosphatase PAP2 family protein</fullName>
    </submittedName>
</protein>
<dbReference type="PANTHER" id="PTHR14969:SF13">
    <property type="entry name" value="AT30094P"/>
    <property type="match status" value="1"/>
</dbReference>
<feature type="transmembrane region" description="Helical" evidence="1">
    <location>
        <begin position="179"/>
        <end position="199"/>
    </location>
</feature>
<dbReference type="SUPFAM" id="SSF48317">
    <property type="entry name" value="Acid phosphatase/Vanadium-dependent haloperoxidase"/>
    <property type="match status" value="1"/>
</dbReference>
<feature type="domain" description="Phosphatidic acid phosphatase type 2/haloperoxidase" evidence="2">
    <location>
        <begin position="109"/>
        <end position="220"/>
    </location>
</feature>
<dbReference type="CDD" id="cd03392">
    <property type="entry name" value="PAP2_like_2"/>
    <property type="match status" value="1"/>
</dbReference>
<keyword evidence="1" id="KW-0472">Membrane</keyword>
<proteinExistence type="predicted"/>
<feature type="transmembrane region" description="Helical" evidence="1">
    <location>
        <begin position="83"/>
        <end position="102"/>
    </location>
</feature>
<gene>
    <name evidence="3" type="ORF">DCF15_05700</name>
</gene>
<evidence type="ECO:0000313" key="3">
    <source>
        <dbReference type="EMBL" id="PZO58289.1"/>
    </source>
</evidence>
<comment type="caution">
    <text evidence="3">The sequence shown here is derived from an EMBL/GenBank/DDBJ whole genome shotgun (WGS) entry which is preliminary data.</text>
</comment>
<keyword evidence="1" id="KW-1133">Transmembrane helix</keyword>
<feature type="transmembrane region" description="Helical" evidence="1">
    <location>
        <begin position="205"/>
        <end position="225"/>
    </location>
</feature>